<sequence>MAVPAGACTDRPDAEPDLALRRALLLLHPGREPEVVEQLHLAIDNPSTRRPAKTAIALGRMSAERNDTDTPPTARVQLGPRPVRFPRDSAYSSSTSATKTAPASC</sequence>
<reference evidence="2 3" key="1">
    <citation type="submission" date="2021-03" db="EMBL/GenBank/DDBJ databases">
        <title>Sequencing the genomes of 1000 actinobacteria strains.</title>
        <authorList>
            <person name="Klenk H.-P."/>
        </authorList>
    </citation>
    <scope>NUCLEOTIDE SEQUENCE [LARGE SCALE GENOMIC DNA]</scope>
    <source>
        <strain evidence="2 3">DSM 18824</strain>
    </source>
</reference>
<organism evidence="2 3">
    <name type="scientific">Kribbella aluminosa</name>
    <dbReference type="NCBI Taxonomy" id="416017"/>
    <lineage>
        <taxon>Bacteria</taxon>
        <taxon>Bacillati</taxon>
        <taxon>Actinomycetota</taxon>
        <taxon>Actinomycetes</taxon>
        <taxon>Propionibacteriales</taxon>
        <taxon>Kribbellaceae</taxon>
        <taxon>Kribbella</taxon>
    </lineage>
</organism>
<protein>
    <recommendedName>
        <fullName evidence="4">HEAT repeat protein</fullName>
    </recommendedName>
</protein>
<evidence type="ECO:0008006" key="4">
    <source>
        <dbReference type="Google" id="ProtNLM"/>
    </source>
</evidence>
<evidence type="ECO:0000256" key="1">
    <source>
        <dbReference type="SAM" id="MobiDB-lite"/>
    </source>
</evidence>
<dbReference type="EMBL" id="JAGINT010000001">
    <property type="protein sequence ID" value="MBP2351983.1"/>
    <property type="molecule type" value="Genomic_DNA"/>
</dbReference>
<accession>A0ABS4UK02</accession>
<evidence type="ECO:0000313" key="3">
    <source>
        <dbReference type="Proteomes" id="UP000755585"/>
    </source>
</evidence>
<keyword evidence="3" id="KW-1185">Reference proteome</keyword>
<feature type="region of interest" description="Disordered" evidence="1">
    <location>
        <begin position="59"/>
        <end position="105"/>
    </location>
</feature>
<dbReference type="Proteomes" id="UP000755585">
    <property type="component" value="Unassembled WGS sequence"/>
</dbReference>
<proteinExistence type="predicted"/>
<name>A0ABS4UK02_9ACTN</name>
<dbReference type="RefSeq" id="WP_209694809.1">
    <property type="nucleotide sequence ID" value="NZ_BAAAVU010000009.1"/>
</dbReference>
<gene>
    <name evidence="2" type="ORF">JOF29_003066</name>
</gene>
<feature type="compositionally biased region" description="Low complexity" evidence="1">
    <location>
        <begin position="89"/>
        <end position="105"/>
    </location>
</feature>
<comment type="caution">
    <text evidence="2">The sequence shown here is derived from an EMBL/GenBank/DDBJ whole genome shotgun (WGS) entry which is preliminary data.</text>
</comment>
<evidence type="ECO:0000313" key="2">
    <source>
        <dbReference type="EMBL" id="MBP2351983.1"/>
    </source>
</evidence>